<organism evidence="2 3">
    <name type="scientific">Eggerthia catenaformis OT 569 = DSM 20559</name>
    <dbReference type="NCBI Taxonomy" id="999415"/>
    <lineage>
        <taxon>Bacteria</taxon>
        <taxon>Bacillati</taxon>
        <taxon>Bacillota</taxon>
        <taxon>Erysipelotrichia</taxon>
        <taxon>Erysipelotrichales</taxon>
        <taxon>Coprobacillaceae</taxon>
        <taxon>Eggerthia</taxon>
    </lineage>
</organism>
<dbReference type="RefSeq" id="WP_004802356.1">
    <property type="nucleotide sequence ID" value="NZ_AUGJ01000010.1"/>
</dbReference>
<dbReference type="PROSITE" id="PS51257">
    <property type="entry name" value="PROKAR_LIPOPROTEIN"/>
    <property type="match status" value="1"/>
</dbReference>
<comment type="caution">
    <text evidence="2">The sequence shown here is derived from an EMBL/GenBank/DDBJ whole genome shotgun (WGS) entry which is preliminary data.</text>
</comment>
<evidence type="ECO:0000313" key="2">
    <source>
        <dbReference type="EMBL" id="EMD16804.1"/>
    </source>
</evidence>
<sequence length="361" mass="40498">MKKYILLMMCMILLTACGSSKKNTSNNEVTDVDSFSGDYYKMLNNGRGTNSENFYLEYSGTKDLVTIGSGLQRISSKYFSTDSYYLSEGQQLSNNDYSQFLKRDSENAKKKSFPYTLQPARGTELDGIKNMVMVNSLIEQDYYKKTATSYVIKGASIAVILNPTDEKGNRISTELKTSTLKTYCDGALKILYKYIRDKKKALKDIPIVVAFYMMNDNNVSLINGNYKYQAYCEDGKAGSLKSVNFENVVFSSTRASKLDPTTSSEFDTIKSALKKASTEAAGLVGEAQYVDNTIQSMKITAHLNIKTYTEMLYLTSILADRIDSKFTQDFQIKCLVYSQDSLMAVIIKNKGESVKTTIIEQ</sequence>
<keyword evidence="1" id="KW-0732">Signal</keyword>
<feature type="chain" id="PRO_5004023206" description="Protein involved in sex pheromone biosynthesis" evidence="1">
    <location>
        <begin position="22"/>
        <end position="361"/>
    </location>
</feature>
<evidence type="ECO:0000256" key="1">
    <source>
        <dbReference type="SAM" id="SignalP"/>
    </source>
</evidence>
<dbReference type="Proteomes" id="UP000011758">
    <property type="component" value="Unassembled WGS sequence"/>
</dbReference>
<dbReference type="EMBL" id="AGEJ01000013">
    <property type="protein sequence ID" value="EMD16804.1"/>
    <property type="molecule type" value="Genomic_DNA"/>
</dbReference>
<dbReference type="STRING" id="999415.HMPREF9943_00846"/>
<protein>
    <recommendedName>
        <fullName evidence="4">Protein involved in sex pheromone biosynthesis</fullName>
    </recommendedName>
</protein>
<accession>M2PML3</accession>
<feature type="signal peptide" evidence="1">
    <location>
        <begin position="1"/>
        <end position="21"/>
    </location>
</feature>
<reference evidence="2 3" key="1">
    <citation type="submission" date="2013-02" db="EMBL/GenBank/DDBJ databases">
        <title>The Genome Sequence of Lactobacillus catenaformis F0143.</title>
        <authorList>
            <consortium name="The Broad Institute Genome Sequencing Platform"/>
            <person name="Earl A."/>
            <person name="Ward D."/>
            <person name="Feldgarden M."/>
            <person name="Gevers D."/>
            <person name="Izard J."/>
            <person name="Blanton J.M."/>
            <person name="Mathney J."/>
            <person name="Dewhirst F.E."/>
            <person name="Young S.K."/>
            <person name="Zeng Q."/>
            <person name="Gargeya S."/>
            <person name="Fitzgerald M."/>
            <person name="Haas B."/>
            <person name="Abouelleil A."/>
            <person name="Alvarado L."/>
            <person name="Arachchi H.M."/>
            <person name="Berlin A."/>
            <person name="Chapman S.B."/>
            <person name="Gearin G."/>
            <person name="Goldberg J."/>
            <person name="Griggs A."/>
            <person name="Gujja S."/>
            <person name="Hansen M."/>
            <person name="Heiman D."/>
            <person name="Howarth C."/>
            <person name="Larimer J."/>
            <person name="Lui A."/>
            <person name="MacDonald P.J.P."/>
            <person name="McCowen C."/>
            <person name="Montmayeur A."/>
            <person name="Murphy C."/>
            <person name="Neiman D."/>
            <person name="Pearson M."/>
            <person name="Priest M."/>
            <person name="Roberts A."/>
            <person name="Saif S."/>
            <person name="Shea T."/>
            <person name="Sisk P."/>
            <person name="Stolte C."/>
            <person name="Sykes S."/>
            <person name="Wortman J."/>
            <person name="Nusbaum C."/>
            <person name="Birren B."/>
        </authorList>
    </citation>
    <scope>NUCLEOTIDE SEQUENCE [LARGE SCALE GENOMIC DNA]</scope>
    <source>
        <strain evidence="2 3">OT 569</strain>
    </source>
</reference>
<evidence type="ECO:0000313" key="3">
    <source>
        <dbReference type="Proteomes" id="UP000011758"/>
    </source>
</evidence>
<name>M2PML3_9FIRM</name>
<keyword evidence="3" id="KW-1185">Reference proteome</keyword>
<dbReference type="InterPro" id="IPR011426">
    <property type="entry name" value="CamS"/>
</dbReference>
<dbReference type="Gene3D" id="3.10.570.10">
    <property type="entry name" value="sex pheromone staph- cam373 precursor domain"/>
    <property type="match status" value="1"/>
</dbReference>
<dbReference type="Pfam" id="PF07537">
    <property type="entry name" value="CamS"/>
    <property type="match status" value="1"/>
</dbReference>
<dbReference type="AlphaFoldDB" id="M2PML3"/>
<dbReference type="OrthoDB" id="1654024at2"/>
<proteinExistence type="predicted"/>
<evidence type="ECO:0008006" key="4">
    <source>
        <dbReference type="Google" id="ProtNLM"/>
    </source>
</evidence>
<dbReference type="BioCyc" id="ECAT999415-HMP:GTTI-869-MONOMER"/>
<gene>
    <name evidence="2" type="ORF">HMPREF9943_00846</name>
</gene>
<dbReference type="eggNOG" id="COG4851">
    <property type="taxonomic scope" value="Bacteria"/>
</dbReference>